<reference evidence="2 3" key="1">
    <citation type="submission" date="2019-08" db="EMBL/GenBank/DDBJ databases">
        <title>The genome of the soybean aphid Biotype 1, its phylome, world population structure and adaptation to the North American continent.</title>
        <authorList>
            <person name="Giordano R."/>
            <person name="Donthu R.K."/>
            <person name="Hernandez A.G."/>
            <person name="Wright C.L."/>
            <person name="Zimin A.V."/>
        </authorList>
    </citation>
    <scope>NUCLEOTIDE SEQUENCE [LARGE SCALE GENOMIC DNA]</scope>
    <source>
        <tissue evidence="2">Whole aphids</tissue>
    </source>
</reference>
<evidence type="ECO:0000313" key="2">
    <source>
        <dbReference type="EMBL" id="KAE9543507.1"/>
    </source>
</evidence>
<organism evidence="2 3">
    <name type="scientific">Aphis glycines</name>
    <name type="common">Soybean aphid</name>
    <dbReference type="NCBI Taxonomy" id="307491"/>
    <lineage>
        <taxon>Eukaryota</taxon>
        <taxon>Metazoa</taxon>
        <taxon>Ecdysozoa</taxon>
        <taxon>Arthropoda</taxon>
        <taxon>Hexapoda</taxon>
        <taxon>Insecta</taxon>
        <taxon>Pterygota</taxon>
        <taxon>Neoptera</taxon>
        <taxon>Paraneoptera</taxon>
        <taxon>Hemiptera</taxon>
        <taxon>Sternorrhyncha</taxon>
        <taxon>Aphidomorpha</taxon>
        <taxon>Aphidoidea</taxon>
        <taxon>Aphididae</taxon>
        <taxon>Aphidini</taxon>
        <taxon>Aphis</taxon>
        <taxon>Aphis</taxon>
    </lineage>
</organism>
<keyword evidence="3" id="KW-1185">Reference proteome</keyword>
<evidence type="ECO:0000313" key="3">
    <source>
        <dbReference type="Proteomes" id="UP000475862"/>
    </source>
</evidence>
<feature type="coiled-coil region" evidence="1">
    <location>
        <begin position="236"/>
        <end position="298"/>
    </location>
</feature>
<gene>
    <name evidence="2" type="ORF">AGLY_002307</name>
</gene>
<sequence>MSYDDEFIETLDESLDEQWWLREQEEPQLGVELYEDHIILEPESYENVIDEHIDYANDEKQIQLSIIRLDELRLEISDLRRRKIRVFNILTEHIEKGLCESDVPIKNGTKEEVEQLYEKLLMEFLKKKEAAVKRKHDLNEKIKINTEYLKLKRIECTELAENQYNLELKTAVGMIYDKTQLKLSQDDVEKLIDPCKRQDIKLNKARLEYFLQKLKCKKRREDIENLAPSTFSISEYQELSKKNKQLENSLETLTNIKNQYLEDIKSELAKIPNIDKKLVDLKEEKDNKQAELKQIKDEWKQHVKAKANYQKYEKQIKKDHKSDCFTENPLLLNDYVESMEKDKIIKKNLADLRQELLETDKLKKYLICMLNKTNG</sequence>
<dbReference type="Proteomes" id="UP000475862">
    <property type="component" value="Unassembled WGS sequence"/>
</dbReference>
<proteinExistence type="predicted"/>
<comment type="caution">
    <text evidence="2">The sequence shown here is derived from an EMBL/GenBank/DDBJ whole genome shotgun (WGS) entry which is preliminary data.</text>
</comment>
<dbReference type="OrthoDB" id="6595998at2759"/>
<protein>
    <recommendedName>
        <fullName evidence="4">DUF4201 domain-containing protein</fullName>
    </recommendedName>
</protein>
<evidence type="ECO:0008006" key="4">
    <source>
        <dbReference type="Google" id="ProtNLM"/>
    </source>
</evidence>
<accession>A0A6G0U3H4</accession>
<keyword evidence="1" id="KW-0175">Coiled coil</keyword>
<name>A0A6G0U3H4_APHGL</name>
<dbReference type="EMBL" id="VYZN01000008">
    <property type="protein sequence ID" value="KAE9543507.1"/>
    <property type="molecule type" value="Genomic_DNA"/>
</dbReference>
<dbReference type="AlphaFoldDB" id="A0A6G0U3H4"/>
<evidence type="ECO:0000256" key="1">
    <source>
        <dbReference type="SAM" id="Coils"/>
    </source>
</evidence>